<keyword evidence="1 3" id="KW-0963">Cytoplasm</keyword>
<dbReference type="InterPro" id="IPR015946">
    <property type="entry name" value="KH_dom-like_a/b"/>
</dbReference>
<dbReference type="Pfam" id="PF13083">
    <property type="entry name" value="KH_KhpA-B"/>
    <property type="match status" value="1"/>
</dbReference>
<dbReference type="RefSeq" id="WP_114616042.1">
    <property type="nucleotide sequence ID" value="NZ_CALIRK010000003.1"/>
</dbReference>
<comment type="subcellular location">
    <subcellularLocation>
        <location evidence="3">Cytoplasm</location>
    </subcellularLocation>
</comment>
<dbReference type="HAMAP" id="MF_00088">
    <property type="entry name" value="KhpA"/>
    <property type="match status" value="1"/>
</dbReference>
<dbReference type="PROSITE" id="PS50084">
    <property type="entry name" value="KH_TYPE_1"/>
    <property type="match status" value="1"/>
</dbReference>
<keyword evidence="7" id="KW-1185">Reference proteome</keyword>
<dbReference type="EMBL" id="PPTO01000014">
    <property type="protein sequence ID" value="RDB56499.1"/>
    <property type="molecule type" value="Genomic_DNA"/>
</dbReference>
<evidence type="ECO:0000313" key="4">
    <source>
        <dbReference type="EMBL" id="RDB56499.1"/>
    </source>
</evidence>
<organism evidence="4 6">
    <name type="scientific">Slackia isoflavoniconvertens</name>
    <dbReference type="NCBI Taxonomy" id="572010"/>
    <lineage>
        <taxon>Bacteria</taxon>
        <taxon>Bacillati</taxon>
        <taxon>Actinomycetota</taxon>
        <taxon>Coriobacteriia</taxon>
        <taxon>Eggerthellales</taxon>
        <taxon>Eggerthellaceae</taxon>
        <taxon>Slackia</taxon>
    </lineage>
</organism>
<keyword evidence="2 3" id="KW-0694">RNA-binding</keyword>
<reference evidence="7" key="2">
    <citation type="submission" date="2018-05" db="EMBL/GenBank/DDBJ databases">
        <title>Genome Sequencing of selected type strains of the family Eggerthellaceae.</title>
        <authorList>
            <person name="Danylec N."/>
            <person name="Stoll D.A."/>
            <person name="Doetsch A."/>
            <person name="Huch M."/>
        </authorList>
    </citation>
    <scope>NUCLEOTIDE SEQUENCE [LARGE SCALE GENOMIC DNA]</scope>
    <source>
        <strain evidence="7">DSM 22006</strain>
    </source>
</reference>
<dbReference type="GO" id="GO:0005737">
    <property type="term" value="C:cytoplasm"/>
    <property type="evidence" value="ECO:0007669"/>
    <property type="project" value="UniProtKB-SubCell"/>
</dbReference>
<comment type="function">
    <text evidence="3">A probable RNA-binding protein.</text>
</comment>
<dbReference type="AlphaFoldDB" id="A0A369LCR2"/>
<dbReference type="InterPro" id="IPR009019">
    <property type="entry name" value="KH_sf_prok-type"/>
</dbReference>
<dbReference type="Proteomes" id="UP000271472">
    <property type="component" value="Unassembled WGS sequence"/>
</dbReference>
<evidence type="ECO:0000313" key="7">
    <source>
        <dbReference type="Proteomes" id="UP000271472"/>
    </source>
</evidence>
<dbReference type="GO" id="GO:0003723">
    <property type="term" value="F:RNA binding"/>
    <property type="evidence" value="ECO:0007669"/>
    <property type="project" value="UniProtKB-UniRule"/>
</dbReference>
<evidence type="ECO:0000256" key="1">
    <source>
        <dbReference type="ARBA" id="ARBA00022490"/>
    </source>
</evidence>
<reference evidence="5" key="3">
    <citation type="journal article" date="2019" name="Microbiol. Resour. Announc.">
        <title>Draft Genome Sequences of Type Strains of Gordonibacter faecihominis, Paraeggerthella hongkongensis, Parvibacter caecicola,Slackia equolifaciens, Slackia faecicanis, and Slackia isoflavoniconvertens.</title>
        <authorList>
            <person name="Danylec N."/>
            <person name="Stoll D.A."/>
            <person name="Dotsch A."/>
            <person name="Huch M."/>
        </authorList>
    </citation>
    <scope>NUCLEOTIDE SEQUENCE</scope>
    <source>
        <strain evidence="5">DSM 22006</strain>
    </source>
</reference>
<dbReference type="PANTHER" id="PTHR34654:SF1">
    <property type="entry name" value="RNA-BINDING PROTEIN KHPA"/>
    <property type="match status" value="1"/>
</dbReference>
<sequence>MAETSSGIVELVRGIVEPLVDDVDAVEVTSTFTNDGCELVEIRVAADDAGKVIGRQGRVIKSIRVLARAAACGNGNAVEVELVEG</sequence>
<name>A0A369LCR2_9ACTN</name>
<dbReference type="PANTHER" id="PTHR34654">
    <property type="entry name" value="UPF0109 PROTEIN SCO5592"/>
    <property type="match status" value="1"/>
</dbReference>
<dbReference type="Gene3D" id="3.30.300.20">
    <property type="match status" value="1"/>
</dbReference>
<reference evidence="4 6" key="1">
    <citation type="journal article" date="2018" name="Elife">
        <title>Discovery and characterization of a prevalent human gut bacterial enzyme sufficient for the inactivation of a family of plant toxins.</title>
        <authorList>
            <person name="Koppel N."/>
            <person name="Bisanz J.E."/>
            <person name="Pandelia M.E."/>
            <person name="Turnbaugh P.J."/>
            <person name="Balskus E.P."/>
        </authorList>
    </citation>
    <scope>NUCLEOTIDE SEQUENCE [LARGE SCALE GENOMIC DNA]</scope>
    <source>
        <strain evidence="4 6">OB21 GAM31</strain>
    </source>
</reference>
<evidence type="ECO:0000256" key="3">
    <source>
        <dbReference type="HAMAP-Rule" id="MF_00088"/>
    </source>
</evidence>
<comment type="similarity">
    <text evidence="3">Belongs to the KhpA RNA-binding protein family.</text>
</comment>
<protein>
    <recommendedName>
        <fullName evidence="3">RNA-binding protein KhpA</fullName>
    </recommendedName>
    <alternativeName>
        <fullName evidence="3">KH-domain protein A</fullName>
    </alternativeName>
</protein>
<dbReference type="Proteomes" id="UP000253975">
    <property type="component" value="Unassembled WGS sequence"/>
</dbReference>
<gene>
    <name evidence="3" type="primary">khpA</name>
    <name evidence="4" type="ORF">C1881_08165</name>
    <name evidence="5" type="ORF">DMP05_06570</name>
</gene>
<dbReference type="OrthoDB" id="9812389at2"/>
<dbReference type="GeneID" id="98662531"/>
<dbReference type="EMBL" id="QIBZ01000010">
    <property type="protein sequence ID" value="RNM34440.1"/>
    <property type="molecule type" value="Genomic_DNA"/>
</dbReference>
<proteinExistence type="inferred from homology"/>
<dbReference type="SUPFAM" id="SSF54814">
    <property type="entry name" value="Prokaryotic type KH domain (KH-domain type II)"/>
    <property type="match status" value="1"/>
</dbReference>
<evidence type="ECO:0000256" key="2">
    <source>
        <dbReference type="ARBA" id="ARBA00022884"/>
    </source>
</evidence>
<accession>A0A369LCR2</accession>
<dbReference type="InterPro" id="IPR020627">
    <property type="entry name" value="KhpA"/>
</dbReference>
<dbReference type="CDD" id="cd22533">
    <property type="entry name" value="KH-II_YlqC-like"/>
    <property type="match status" value="1"/>
</dbReference>
<evidence type="ECO:0000313" key="5">
    <source>
        <dbReference type="EMBL" id="RNM34440.1"/>
    </source>
</evidence>
<evidence type="ECO:0000313" key="6">
    <source>
        <dbReference type="Proteomes" id="UP000253975"/>
    </source>
</evidence>
<comment type="caution">
    <text evidence="4">The sequence shown here is derived from an EMBL/GenBank/DDBJ whole genome shotgun (WGS) entry which is preliminary data.</text>
</comment>